<sequence length="513" mass="55971">MASRWSNLRSSWAPPSENVSEEGSQKDDDQPQTSSSTLPSDTFDVISNPAPPSTENDAVESSKEEQSVTTLQAWQLRKQAFVSSWRKRSSTNGSNMSTTKQTTVGEEPSEDQSASESTMDSNAMTHSFQYEELLSSPPLQISFVIISKKQCSTTDRYPLHQESDESEKVEPPANENCLEFSESIDNLPADVGNLGVLLGVELVKNPITKQFEVSNSVSTKATDGEPLLPSDQANLLVPGDVLQAINGFSCRGCRDENQLYKRILQEQSSLKTMTTLTFLCQASSNGPDQEKHGVSAPAVHEVIFITENNEVHEVSVDGDVQSLSSEEPNSASPKFVLDPERFVLKASTRPDPILSSQILRLDSIPLHNCLQQTCARTKDVILSIKDIPCFELSPDDANSVFQTMLQIHSTVKIKFYSPPLSRRESIKRAAVATAGGVLVGTGAIIMVTPLHPIGHAMAIGGLGVLGTEFEGPKRALSRVTDAARRMRSSYSRSGEQSNQIHHCNEKEESSTST</sequence>
<reference evidence="2" key="1">
    <citation type="journal article" date="2021" name="Sci. Rep.">
        <title>Diploid genomic architecture of Nitzschia inconspicua, an elite biomass production diatom.</title>
        <authorList>
            <person name="Oliver A."/>
            <person name="Podell S."/>
            <person name="Pinowska A."/>
            <person name="Traller J.C."/>
            <person name="Smith S.R."/>
            <person name="McClure R."/>
            <person name="Beliaev A."/>
            <person name="Bohutskyi P."/>
            <person name="Hill E.A."/>
            <person name="Rabines A."/>
            <person name="Zheng H."/>
            <person name="Allen L.Z."/>
            <person name="Kuo A."/>
            <person name="Grigoriev I.V."/>
            <person name="Allen A.E."/>
            <person name="Hazlebeck D."/>
            <person name="Allen E.E."/>
        </authorList>
    </citation>
    <scope>NUCLEOTIDE SEQUENCE</scope>
    <source>
        <strain evidence="2">Hildebrandi</strain>
    </source>
</reference>
<evidence type="ECO:0000256" key="1">
    <source>
        <dbReference type="SAM" id="MobiDB-lite"/>
    </source>
</evidence>
<feature type="compositionally biased region" description="Polar residues" evidence="1">
    <location>
        <begin position="90"/>
        <end position="104"/>
    </location>
</feature>
<feature type="region of interest" description="Disordered" evidence="1">
    <location>
        <begin position="85"/>
        <end position="121"/>
    </location>
</feature>
<feature type="compositionally biased region" description="Basic and acidic residues" evidence="1">
    <location>
        <begin position="502"/>
        <end position="513"/>
    </location>
</feature>
<dbReference type="AlphaFoldDB" id="A0A9K3L991"/>
<gene>
    <name evidence="2" type="ORF">IV203_001826</name>
</gene>
<feature type="region of interest" description="Disordered" evidence="1">
    <location>
        <begin position="480"/>
        <end position="513"/>
    </location>
</feature>
<dbReference type="Proteomes" id="UP000693970">
    <property type="component" value="Unassembled WGS sequence"/>
</dbReference>
<feature type="region of interest" description="Disordered" evidence="1">
    <location>
        <begin position="1"/>
        <end position="70"/>
    </location>
</feature>
<keyword evidence="2" id="KW-0472">Membrane</keyword>
<keyword evidence="2" id="KW-0812">Transmembrane</keyword>
<evidence type="ECO:0000313" key="2">
    <source>
        <dbReference type="EMBL" id="KAG7357138.1"/>
    </source>
</evidence>
<dbReference type="OrthoDB" id="10676120at2759"/>
<reference evidence="2" key="2">
    <citation type="submission" date="2021-04" db="EMBL/GenBank/DDBJ databases">
        <authorList>
            <person name="Podell S."/>
        </authorList>
    </citation>
    <scope>NUCLEOTIDE SEQUENCE</scope>
    <source>
        <strain evidence="2">Hildebrandi</strain>
    </source>
</reference>
<name>A0A9K3L991_9STRA</name>
<feature type="compositionally biased region" description="Polar residues" evidence="1">
    <location>
        <begin position="1"/>
        <end position="10"/>
    </location>
</feature>
<dbReference type="EMBL" id="JAGRRH010000015">
    <property type="protein sequence ID" value="KAG7357138.1"/>
    <property type="molecule type" value="Genomic_DNA"/>
</dbReference>
<comment type="caution">
    <text evidence="2">The sequence shown here is derived from an EMBL/GenBank/DDBJ whole genome shotgun (WGS) entry which is preliminary data.</text>
</comment>
<protein>
    <submittedName>
        <fullName evidence="2">Transmembrane protein PGPGW</fullName>
    </submittedName>
</protein>
<organism evidence="2 3">
    <name type="scientific">Nitzschia inconspicua</name>
    <dbReference type="NCBI Taxonomy" id="303405"/>
    <lineage>
        <taxon>Eukaryota</taxon>
        <taxon>Sar</taxon>
        <taxon>Stramenopiles</taxon>
        <taxon>Ochrophyta</taxon>
        <taxon>Bacillariophyta</taxon>
        <taxon>Bacillariophyceae</taxon>
        <taxon>Bacillariophycidae</taxon>
        <taxon>Bacillariales</taxon>
        <taxon>Bacillariaceae</taxon>
        <taxon>Nitzschia</taxon>
    </lineage>
</organism>
<feature type="compositionally biased region" description="Polar residues" evidence="1">
    <location>
        <begin position="111"/>
        <end position="121"/>
    </location>
</feature>
<accession>A0A9K3L991</accession>
<keyword evidence="3" id="KW-1185">Reference proteome</keyword>
<evidence type="ECO:0000313" key="3">
    <source>
        <dbReference type="Proteomes" id="UP000693970"/>
    </source>
</evidence>
<proteinExistence type="predicted"/>
<feature type="compositionally biased region" description="Polar residues" evidence="1">
    <location>
        <begin position="31"/>
        <end position="40"/>
    </location>
</feature>